<evidence type="ECO:0000256" key="9">
    <source>
        <dbReference type="SAM" id="Phobius"/>
    </source>
</evidence>
<evidence type="ECO:0000259" key="10">
    <source>
        <dbReference type="SMART" id="SM00771"/>
    </source>
</evidence>
<evidence type="ECO:0000256" key="1">
    <source>
        <dbReference type="ARBA" id="ARBA00022475"/>
    </source>
</evidence>
<keyword evidence="4 9" id="KW-0812">Transmembrane</keyword>
<evidence type="ECO:0000256" key="8">
    <source>
        <dbReference type="SAM" id="MobiDB-lite"/>
    </source>
</evidence>
<gene>
    <name evidence="11" type="ORF">MNBD_GAMMA16-1706</name>
</gene>
<keyword evidence="7" id="KW-0131">Cell cycle</keyword>
<dbReference type="PANTHER" id="PTHR38685">
    <property type="entry name" value="CELL DIVISION PROTEIN ZIPA"/>
    <property type="match status" value="1"/>
</dbReference>
<name>A0A3B0Z2L2_9ZZZZ</name>
<evidence type="ECO:0000313" key="11">
    <source>
        <dbReference type="EMBL" id="VAW85921.1"/>
    </source>
</evidence>
<evidence type="ECO:0000256" key="3">
    <source>
        <dbReference type="ARBA" id="ARBA00022618"/>
    </source>
</evidence>
<feature type="region of interest" description="Disordered" evidence="8">
    <location>
        <begin position="38"/>
        <end position="60"/>
    </location>
</feature>
<keyword evidence="2" id="KW-0997">Cell inner membrane</keyword>
<dbReference type="GO" id="GO:0005886">
    <property type="term" value="C:plasma membrane"/>
    <property type="evidence" value="ECO:0007669"/>
    <property type="project" value="TreeGrafter"/>
</dbReference>
<feature type="compositionally biased region" description="Basic and acidic residues" evidence="8">
    <location>
        <begin position="134"/>
        <end position="147"/>
    </location>
</feature>
<evidence type="ECO:0000256" key="6">
    <source>
        <dbReference type="ARBA" id="ARBA00023136"/>
    </source>
</evidence>
<keyword evidence="5 9" id="KW-1133">Transmembrane helix</keyword>
<dbReference type="GO" id="GO:0032153">
    <property type="term" value="C:cell division site"/>
    <property type="evidence" value="ECO:0007669"/>
    <property type="project" value="TreeGrafter"/>
</dbReference>
<sequence length="335" mass="37167">MELSELLNSDTLKLTILPALLVIVVLFFWFRQSGPNSFARRKRKHGRSPGSRHDNLEFNGGADGGGEVYFGRRQALDDIGDEIYAKDQDALNVDTHEPYDDFVGEVQVAQEGVTDIETVPLRNDVSDENFLFQRESEPEQQVVKKESAAPPREAAPIARQPDSNNSIPVDNTKAATPNNSDSELEEELKEGLMLALNVIVGNGRQLRGSTILKAITAMGFTYGSMGIFHYYSASRPGKRALFSLANMMEPGNFNLKTMEALSTPGLTLFANITRPAEAMDTFFIMLETANKLAESLDATVCDERRGTLSKQGVDHIQEEILEYQRRSKLPNNPPL</sequence>
<evidence type="ECO:0000256" key="4">
    <source>
        <dbReference type="ARBA" id="ARBA00022692"/>
    </source>
</evidence>
<dbReference type="PANTHER" id="PTHR38685:SF1">
    <property type="entry name" value="CELL DIVISION PROTEIN ZIPA"/>
    <property type="match status" value="1"/>
</dbReference>
<evidence type="ECO:0000256" key="7">
    <source>
        <dbReference type="ARBA" id="ARBA00023306"/>
    </source>
</evidence>
<keyword evidence="6 9" id="KW-0472">Membrane</keyword>
<reference evidence="11" key="1">
    <citation type="submission" date="2018-06" db="EMBL/GenBank/DDBJ databases">
        <authorList>
            <person name="Zhirakovskaya E."/>
        </authorList>
    </citation>
    <scope>NUCLEOTIDE SEQUENCE</scope>
</reference>
<accession>A0A3B0Z2L2</accession>
<dbReference type="EMBL" id="UOFO01000083">
    <property type="protein sequence ID" value="VAW85921.1"/>
    <property type="molecule type" value="Genomic_DNA"/>
</dbReference>
<feature type="region of interest" description="Disordered" evidence="8">
    <location>
        <begin position="134"/>
        <end position="183"/>
    </location>
</feature>
<dbReference type="InterPro" id="IPR007449">
    <property type="entry name" value="ZipA_FtsZ-bd_C"/>
</dbReference>
<dbReference type="Gene3D" id="3.30.1400.10">
    <property type="entry name" value="ZipA, C-terminal FtsZ-binding domain"/>
    <property type="match status" value="1"/>
</dbReference>
<evidence type="ECO:0000256" key="5">
    <source>
        <dbReference type="ARBA" id="ARBA00022989"/>
    </source>
</evidence>
<dbReference type="InterPro" id="IPR011919">
    <property type="entry name" value="Cell_div_ZipA"/>
</dbReference>
<keyword evidence="3" id="KW-0132">Cell division</keyword>
<feature type="transmembrane region" description="Helical" evidence="9">
    <location>
        <begin position="211"/>
        <end position="231"/>
    </location>
</feature>
<proteinExistence type="predicted"/>
<organism evidence="11">
    <name type="scientific">hydrothermal vent metagenome</name>
    <dbReference type="NCBI Taxonomy" id="652676"/>
    <lineage>
        <taxon>unclassified sequences</taxon>
        <taxon>metagenomes</taxon>
        <taxon>ecological metagenomes</taxon>
    </lineage>
</organism>
<protein>
    <recommendedName>
        <fullName evidence="10">ZipA C-terminal FtsZ-binding domain-containing protein</fullName>
    </recommendedName>
</protein>
<dbReference type="AlphaFoldDB" id="A0A3B0Z2L2"/>
<dbReference type="InterPro" id="IPR036765">
    <property type="entry name" value="ZipA_FtsZ-bd_C_sf"/>
</dbReference>
<feature type="compositionally biased region" description="Low complexity" evidence="8">
    <location>
        <begin position="148"/>
        <end position="161"/>
    </location>
</feature>
<dbReference type="GO" id="GO:0000917">
    <property type="term" value="P:division septum assembly"/>
    <property type="evidence" value="ECO:0007669"/>
    <property type="project" value="TreeGrafter"/>
</dbReference>
<dbReference type="SMART" id="SM00771">
    <property type="entry name" value="ZipA_C"/>
    <property type="match status" value="1"/>
</dbReference>
<dbReference type="NCBIfam" id="TIGR02205">
    <property type="entry name" value="septum_zipA"/>
    <property type="match status" value="1"/>
</dbReference>
<evidence type="ECO:0000256" key="2">
    <source>
        <dbReference type="ARBA" id="ARBA00022519"/>
    </source>
</evidence>
<dbReference type="SUPFAM" id="SSF64383">
    <property type="entry name" value="Cell-division protein ZipA, C-terminal domain"/>
    <property type="match status" value="1"/>
</dbReference>
<keyword evidence="1" id="KW-1003">Cell membrane</keyword>
<feature type="transmembrane region" description="Helical" evidence="9">
    <location>
        <begin position="12"/>
        <end position="30"/>
    </location>
</feature>
<dbReference type="Pfam" id="PF04354">
    <property type="entry name" value="ZipA_C"/>
    <property type="match status" value="1"/>
</dbReference>
<feature type="compositionally biased region" description="Polar residues" evidence="8">
    <location>
        <begin position="162"/>
        <end position="181"/>
    </location>
</feature>
<feature type="domain" description="ZipA C-terminal FtsZ-binding" evidence="10">
    <location>
        <begin position="190"/>
        <end position="320"/>
    </location>
</feature>